<gene>
    <name evidence="1" type="ORF">K4L44_07310</name>
</gene>
<organism evidence="1 2">
    <name type="scientific">Halosquirtibacter laminarini</name>
    <dbReference type="NCBI Taxonomy" id="3374600"/>
    <lineage>
        <taxon>Bacteria</taxon>
        <taxon>Pseudomonadati</taxon>
        <taxon>Bacteroidota</taxon>
        <taxon>Bacteroidia</taxon>
        <taxon>Marinilabiliales</taxon>
        <taxon>Prolixibacteraceae</taxon>
        <taxon>Halosquirtibacter</taxon>
    </lineage>
</organism>
<dbReference type="Proteomes" id="UP000826212">
    <property type="component" value="Chromosome"/>
</dbReference>
<proteinExistence type="predicted"/>
<accession>A0AC61NP85</accession>
<evidence type="ECO:0000313" key="1">
    <source>
        <dbReference type="EMBL" id="QZE15632.1"/>
    </source>
</evidence>
<protein>
    <submittedName>
        <fullName evidence="1">2-oxo acid dehydrogenase subunit E2</fullName>
    </submittedName>
</protein>
<evidence type="ECO:0000313" key="2">
    <source>
        <dbReference type="Proteomes" id="UP000826212"/>
    </source>
</evidence>
<keyword evidence="2" id="KW-1185">Reference proteome</keyword>
<name>A0AC61NP85_9BACT</name>
<dbReference type="EMBL" id="CP081303">
    <property type="protein sequence ID" value="QZE15632.1"/>
    <property type="molecule type" value="Genomic_DNA"/>
</dbReference>
<reference evidence="1" key="1">
    <citation type="submission" date="2021-08" db="EMBL/GenBank/DDBJ databases">
        <title>Novel anaerobic bacterium isolated from sea squirt in East Sea, Republic of Korea.</title>
        <authorList>
            <person name="Nguyen T.H."/>
            <person name="Li Z."/>
            <person name="Lee Y.-J."/>
            <person name="Ko J."/>
            <person name="Kim S.-G."/>
        </authorList>
    </citation>
    <scope>NUCLEOTIDE SEQUENCE</scope>
    <source>
        <strain evidence="1">KCTC 25031</strain>
    </source>
</reference>
<sequence length="423" mass="46759">MSIYQILMPKLGESVVEGTISKIMVSEGDTIVEDDLLLEITTAKVDSEVPSPVAGTVTKIYCEEDQLLSAGTLLMDIRLEGEEDDEQEEVQETEVASTEQERPQDQTKRFLSPLVKKMMNEYGISLRDLEKVQGSGVGGRVQKADILNYLAKQEEVAPPTQKSHSESFKSVIENPSPKVQTPEPEVFTANGDYLEMGNTRKVIAQRMVESLSTSAHVTTVVQADVTSLVQWRKKTNPQVKEKHQVSISFLSVFVEVVTKALKRYPKLNSSIVGDRVLLKKDINIGFAAATEQDDLFVPVVKDCDELNIIGISKRVQKLIDKVRDGKLGIDEMTGGTFTLTNFGSFKGLFGTPIINQPEVAILALGNIEKVPAVIETELGDVIGIRHKMYLSLSHDHRIIDGMLAGKFLQAIVEEIESYNPNVI</sequence>